<dbReference type="Proteomes" id="UP001589776">
    <property type="component" value="Unassembled WGS sequence"/>
</dbReference>
<evidence type="ECO:0000313" key="3">
    <source>
        <dbReference type="EMBL" id="MFC0213361.1"/>
    </source>
</evidence>
<dbReference type="Gene3D" id="2.120.10.30">
    <property type="entry name" value="TolB, C-terminal domain"/>
    <property type="match status" value="1"/>
</dbReference>
<dbReference type="InterPro" id="IPR011041">
    <property type="entry name" value="Quinoprot_gluc/sorb_DH_b-prop"/>
</dbReference>
<feature type="signal peptide" evidence="1">
    <location>
        <begin position="1"/>
        <end position="21"/>
    </location>
</feature>
<feature type="domain" description="Glucose/Sorbosone dehydrogenase" evidence="2">
    <location>
        <begin position="50"/>
        <end position="346"/>
    </location>
</feature>
<dbReference type="Pfam" id="PF07995">
    <property type="entry name" value="GSDH"/>
    <property type="match status" value="1"/>
</dbReference>
<gene>
    <name evidence="3" type="ORF">ACFFK0_13005</name>
</gene>
<dbReference type="InterPro" id="IPR011042">
    <property type="entry name" value="6-blade_b-propeller_TolB-like"/>
</dbReference>
<dbReference type="RefSeq" id="WP_377470656.1">
    <property type="nucleotide sequence ID" value="NZ_JBHLWN010000049.1"/>
</dbReference>
<dbReference type="PROSITE" id="PS51257">
    <property type="entry name" value="PROKAR_LIPOPROTEIN"/>
    <property type="match status" value="1"/>
</dbReference>
<evidence type="ECO:0000259" key="2">
    <source>
        <dbReference type="Pfam" id="PF07995"/>
    </source>
</evidence>
<organism evidence="3 4">
    <name type="scientific">Paenibacillus chartarius</name>
    <dbReference type="NCBI Taxonomy" id="747481"/>
    <lineage>
        <taxon>Bacteria</taxon>
        <taxon>Bacillati</taxon>
        <taxon>Bacillota</taxon>
        <taxon>Bacilli</taxon>
        <taxon>Bacillales</taxon>
        <taxon>Paenibacillaceae</taxon>
        <taxon>Paenibacillus</taxon>
    </lineage>
</organism>
<dbReference type="PANTHER" id="PTHR19328:SF13">
    <property type="entry name" value="HIPL1 PROTEIN"/>
    <property type="match status" value="1"/>
</dbReference>
<reference evidence="3 4" key="1">
    <citation type="submission" date="2024-09" db="EMBL/GenBank/DDBJ databases">
        <authorList>
            <person name="Sun Q."/>
            <person name="Mori K."/>
        </authorList>
    </citation>
    <scope>NUCLEOTIDE SEQUENCE [LARGE SCALE GENOMIC DNA]</scope>
    <source>
        <strain evidence="3 4">CCM 7759</strain>
    </source>
</reference>
<accession>A0ABV6DL57</accession>
<evidence type="ECO:0000256" key="1">
    <source>
        <dbReference type="SAM" id="SignalP"/>
    </source>
</evidence>
<evidence type="ECO:0000313" key="4">
    <source>
        <dbReference type="Proteomes" id="UP001589776"/>
    </source>
</evidence>
<keyword evidence="4" id="KW-1185">Reference proteome</keyword>
<sequence>MNIRSIALPALIAGAALLAGACSNSASGGTAASSPPAAAKPIVSVAADQLHAPWAITFSGDTVYISEREGTIVRISGGEKVRQTIRLNKPLEVFGEGGFLGLVAAPDFAVSKTAYAYHTYKEAGKVQNRVVLLRETPAGWQEVKALLEGIPGGTIHDGGRLAIGPDRHLYVTTGDAGQDRLAQDRGSLAGKILRMTLDGGVPADNPFPGSYVYSYGHRNSQGIAWDKNGVMYSTEHGPSGNPGGHDELNRIEAGNNYGWPDIIGDAQKTGMIKPLYHTGNTAIAPSGMAIDAQDNIWIATLRGTKLIRYNTPSKQIDTVLEGEGRLRDVAIHKGVVYVITNNTDGRGQPAANDDRLLKLIQ</sequence>
<dbReference type="InterPro" id="IPR012938">
    <property type="entry name" value="Glc/Sorbosone_DH"/>
</dbReference>
<name>A0ABV6DL57_9BACL</name>
<comment type="caution">
    <text evidence="3">The sequence shown here is derived from an EMBL/GenBank/DDBJ whole genome shotgun (WGS) entry which is preliminary data.</text>
</comment>
<dbReference type="SUPFAM" id="SSF50952">
    <property type="entry name" value="Soluble quinoprotein glucose dehydrogenase"/>
    <property type="match status" value="1"/>
</dbReference>
<protein>
    <submittedName>
        <fullName evidence="3">PQQ-dependent sugar dehydrogenase</fullName>
    </submittedName>
</protein>
<dbReference type="EMBL" id="JBHLWN010000049">
    <property type="protein sequence ID" value="MFC0213361.1"/>
    <property type="molecule type" value="Genomic_DNA"/>
</dbReference>
<feature type="chain" id="PRO_5045926219" evidence="1">
    <location>
        <begin position="22"/>
        <end position="361"/>
    </location>
</feature>
<keyword evidence="1" id="KW-0732">Signal</keyword>
<proteinExistence type="predicted"/>
<dbReference type="PANTHER" id="PTHR19328">
    <property type="entry name" value="HEDGEHOG-INTERACTING PROTEIN"/>
    <property type="match status" value="1"/>
</dbReference>